<dbReference type="InterPro" id="IPR001589">
    <property type="entry name" value="Actinin_actin-bd_CS"/>
</dbReference>
<dbReference type="SMART" id="SM00150">
    <property type="entry name" value="SPEC"/>
    <property type="match status" value="6"/>
</dbReference>
<organism evidence="6 7">
    <name type="scientific">Leptosia nina</name>
    <dbReference type="NCBI Taxonomy" id="320188"/>
    <lineage>
        <taxon>Eukaryota</taxon>
        <taxon>Metazoa</taxon>
        <taxon>Ecdysozoa</taxon>
        <taxon>Arthropoda</taxon>
        <taxon>Hexapoda</taxon>
        <taxon>Insecta</taxon>
        <taxon>Pterygota</taxon>
        <taxon>Neoptera</taxon>
        <taxon>Endopterygota</taxon>
        <taxon>Lepidoptera</taxon>
        <taxon>Glossata</taxon>
        <taxon>Ditrysia</taxon>
        <taxon>Papilionoidea</taxon>
        <taxon>Pieridae</taxon>
        <taxon>Pierinae</taxon>
        <taxon>Leptosia</taxon>
    </lineage>
</organism>
<feature type="domain" description="Calponin-homology (CH)" evidence="5">
    <location>
        <begin position="161"/>
        <end position="266"/>
    </location>
</feature>
<dbReference type="PROSITE" id="PS00020">
    <property type="entry name" value="ACTININ_2"/>
    <property type="match status" value="1"/>
</dbReference>
<feature type="domain" description="Calponin-homology (CH)" evidence="5">
    <location>
        <begin position="42"/>
        <end position="146"/>
    </location>
</feature>
<feature type="region of interest" description="Disordered" evidence="4">
    <location>
        <begin position="2062"/>
        <end position="2099"/>
    </location>
</feature>
<dbReference type="InterPro" id="IPR036872">
    <property type="entry name" value="CH_dom_sf"/>
</dbReference>
<dbReference type="CDD" id="cd21186">
    <property type="entry name" value="CH_DMD-like_rpt1"/>
    <property type="match status" value="1"/>
</dbReference>
<feature type="coiled-coil region" evidence="3">
    <location>
        <begin position="886"/>
        <end position="947"/>
    </location>
</feature>
<feature type="region of interest" description="Disordered" evidence="4">
    <location>
        <begin position="281"/>
        <end position="300"/>
    </location>
</feature>
<evidence type="ECO:0000256" key="1">
    <source>
        <dbReference type="ARBA" id="ARBA00022737"/>
    </source>
</evidence>
<evidence type="ECO:0000259" key="5">
    <source>
        <dbReference type="PROSITE" id="PS50021"/>
    </source>
</evidence>
<evidence type="ECO:0000256" key="2">
    <source>
        <dbReference type="ARBA" id="ARBA00023203"/>
    </source>
</evidence>
<dbReference type="Gene3D" id="1.10.418.10">
    <property type="entry name" value="Calponin-like domain"/>
    <property type="match status" value="2"/>
</dbReference>
<feature type="coiled-coil region" evidence="3">
    <location>
        <begin position="2760"/>
        <end position="2794"/>
    </location>
</feature>
<feature type="region of interest" description="Disordered" evidence="4">
    <location>
        <begin position="1761"/>
        <end position="1783"/>
    </location>
</feature>
<reference evidence="6 7" key="1">
    <citation type="submission" date="2023-11" db="EMBL/GenBank/DDBJ databases">
        <authorList>
            <person name="Okamura Y."/>
        </authorList>
    </citation>
    <scope>NUCLEOTIDE SEQUENCE [LARGE SCALE GENOMIC DNA]</scope>
</reference>
<feature type="compositionally biased region" description="Basic and acidic residues" evidence="4">
    <location>
        <begin position="1878"/>
        <end position="1888"/>
    </location>
</feature>
<keyword evidence="2" id="KW-0009">Actin-binding</keyword>
<evidence type="ECO:0000256" key="4">
    <source>
        <dbReference type="SAM" id="MobiDB-lite"/>
    </source>
</evidence>
<feature type="coiled-coil region" evidence="3">
    <location>
        <begin position="2380"/>
        <end position="2407"/>
    </location>
</feature>
<feature type="compositionally biased region" description="Acidic residues" evidence="4">
    <location>
        <begin position="1864"/>
        <end position="1877"/>
    </location>
</feature>
<gene>
    <name evidence="6" type="ORF">LNINA_LOCUS6358</name>
</gene>
<dbReference type="SMART" id="SM00033">
    <property type="entry name" value="CH"/>
    <property type="match status" value="2"/>
</dbReference>
<feature type="region of interest" description="Disordered" evidence="4">
    <location>
        <begin position="2704"/>
        <end position="2724"/>
    </location>
</feature>
<dbReference type="SUPFAM" id="SSF46966">
    <property type="entry name" value="Spectrin repeat"/>
    <property type="match status" value="7"/>
</dbReference>
<dbReference type="Gene3D" id="1.20.58.60">
    <property type="match status" value="6"/>
</dbReference>
<feature type="compositionally biased region" description="Polar residues" evidence="4">
    <location>
        <begin position="2090"/>
        <end position="2099"/>
    </location>
</feature>
<dbReference type="PROSITE" id="PS50021">
    <property type="entry name" value="CH"/>
    <property type="match status" value="2"/>
</dbReference>
<accession>A0AAV1JD06</accession>
<feature type="region of interest" description="Disordered" evidence="4">
    <location>
        <begin position="1864"/>
        <end position="1890"/>
    </location>
</feature>
<dbReference type="SUPFAM" id="SSF47576">
    <property type="entry name" value="Calponin-homology domain, CH-domain"/>
    <property type="match status" value="1"/>
</dbReference>
<evidence type="ECO:0000313" key="6">
    <source>
        <dbReference type="EMBL" id="CAK1546842.1"/>
    </source>
</evidence>
<feature type="coiled-coil region" evidence="3">
    <location>
        <begin position="538"/>
        <end position="593"/>
    </location>
</feature>
<dbReference type="GO" id="GO:0005737">
    <property type="term" value="C:cytoplasm"/>
    <property type="evidence" value="ECO:0007669"/>
    <property type="project" value="UniProtKB-ARBA"/>
</dbReference>
<dbReference type="InterPro" id="IPR018159">
    <property type="entry name" value="Spectrin/alpha-actinin"/>
</dbReference>
<dbReference type="Pfam" id="PF00307">
    <property type="entry name" value="CH"/>
    <property type="match status" value="2"/>
</dbReference>
<dbReference type="GO" id="GO:0003779">
    <property type="term" value="F:actin binding"/>
    <property type="evidence" value="ECO:0007669"/>
    <property type="project" value="UniProtKB-KW"/>
</dbReference>
<feature type="compositionally biased region" description="Polar residues" evidence="4">
    <location>
        <begin position="1761"/>
        <end position="1774"/>
    </location>
</feature>
<sequence>MALPSPLRQRKLTWIVEIGEIPPYRTGPYEVHLNHSKNEREDVQKKTFAKWINSQLAKHGKPLVEDLFQDLRDGEVLLSLLEILTDQHLKRERGRMRVHQLNNVNCALRALASAGVRLVNISSGDIVDGNPKLVLGLVWSIILHWQVHYHLKELMSELQQTNLEKTLLAWCRTHTQNYSDVNVSNFTTSWSDGLAFNALLHRFRPHLFDFSELRLRPAAERLEHAFALAQKHLFIDRLLDPEDVNTPNPDKKSIMMYVMCLFQSLPHCTDDVAQLDAANGDSLQTDNAEGGSESVAPSRPLSCATTCSVELGAYGGALEEALTALLDGEERLAAHTLPDPSQCPHPGQHLANLKEHFHTHEKFLLELSEQQCRVGAVLEEGARLIRDAALSKDESNEVRLQMRLLNERWEQLRVSAMERQSAIHAELMRAQHEYLNTFRQWLTATEDRMSHMEAEGGEDAESALTAARQLHADLRTQQPLVDALADCVVVVDDDHEHDKVTEIEDQLRALGERWSHACQWTLDRLQRAQDAYALHTTSADLYRAADTLEQDLKQMEANPASEIGEVISRIGSLQRCKQALKETRAALVQHLQQVQLAGVEGQLSERGEELHDRLDALEMILQVQLHRIRDLGFELDLTDEPPVSNATSTSVTVFSHEQKKPRLERAGDFQAGYRAFESWADNAEKALKQCKEKLESECAARDREQILSVVQRVQKESEEQRTDFANVEEIQIRLAADTSLREEAQRHSESIEALKRRWEEIQRGLTDIRNAINLLEDKDSFYRNLRLLQTDLQDVSTWRDRTQSDKPSNNHLIHLRNKMRLMRQLQIKLKELNAQSIILLTKPIPKCHKDYVETDTKRINEEFEELYTYLSKREVEVKLAINKKPLETNEDEHNMVQRRIQDMEGQIIAEHAIISSKEEMEKRLVELKRLQINFEEIQSSYDKVVREKKQYERGSVEELNLRSSLENLVTRFTDSKTILEQKIQKLQRGIELLDTLEKESNEVKVWVQQVQQFVDKYTTVPLGDVTALEKILIDSNNLDEDKPKYRSKLDNIESIKNTILEDCDEMLSKSLKTDTKELLKRFNEVTTSSFKLNESLRRGLEKTEGIFRNIDNVEQWLQDIENEIPKEDECTIRDSGELYQMKTRFQTLKDKCDDKTEEFRGLNEAGNDILLVAEGGASGLARRLTHLNAVWTRVTHAIYERYKVLAEAWHESGELRAWLAQQAAWLDGLQRRLRTSPARADAEEISDELYDLENYMANRSEERVERIEAIGRQLIEAHIMPGWIQHELDTITARWNTLREQAAARASELEAAASEAARSEVALDNLHQWAGAVRRTTPPTRLAAELLVHRQALVTVQAQVEVHRDAGRQEAASRLFDQLKLAQGKLDEIEEQFLNPRQEETPARVEEKVEEEAECSRVAARLEAASSALREVQQDAAELALTGAEPDAVRAQLRRCLRFYRTLSEIKSEVESIIKTGRKMVEEKAVPEPNEFSKKIDTLKELYNKLGAHVTESKTRLETALLSAREIQNDLQTVTNWLQGLSHVGQQTLELEMSRMEAIKDKLNGNYVQFTQICDPVYLENLRDQIEEINNRWTQLKRHGLSKRDVDAETMQKYLNDVERQLDGSEPLSATKLSQISSHLRAKATDVEALDNKALSNHWTKITEKVAAKQSKDDVIVEYENVTDTIKRRLESPINSPDVERPEFKKSKIPLALKSPVPVKKEIQEGGNRSRGSSLERRVKKDDSSMSESIISTMSVDSIEGSISASPSLPSTPGTPKKDSSTFNLLKDSDLFTQISKNRIETKPAVEIKKSKDSCQVVAVTEHEIMKSTVSPIEPMEIYPSDTVETVVEFIPQTVETVEIIYDTEGESAGDSDDEKFDNEKDHGRRSVDLGSEPKTFVVEVRKFDERMKPTLGILKHRSSSEEKKKTVTVNEIPDLIPSNDNDVSMKTPPPTPMDESEAQECPLLYDLVLRQKEAQKNLMRDEVNEYLILDEVPKELAALPEPSATETMSGEAATVVSNKGDDNNSTEQAATVEKPVVNEDDVIYSEVEDMNLQQVRLSSADFEEKRPKATSTPIKEEKKPPVQVVAMSPKSQENQDSSFATEIVTSEKYQRTDDYAQVSEKSEPEVECEEVPTCIRSRFGSACDGALEQFELDAQKMARRLHVMLLTLGGVSCERDPAKRLEILKNQLGAIAPDAAALISRGDSLVYETHAHDPALAAHLQAHLTDRLRDKWALVISEIELKRNAAIKAEDDVKELTVVIDRLRSWLKDFHADTNRTDIADAENDYERVQELVRDLRAQKVAFPERAAADVTTAFCCARDKYETTIKKDKKGKQDTESADAVTRINRARELVASVSAALRSHPLGGRDFDDFPLQEDALARIKSSMAEANIAVEEAENARRRCAAERVRRVADKLRDEWAALQSGYQDRYERWSNCQSKWARLYAALESGGEKLDAIEQELDEQPTDIEKLKQLQERVCEATRGASETHALGRGVVRACSGALARDILEQLDAVRQRAGAAQQRVSRALCVGRASHAVREVKALLLSSSANPSDRTTLAVRLSLVKAREEELAASARELQSDNDRSRALTTDLQQAQEKLSAHGEYVRSKLAALDKYTARLEAALTWAMETRARLALPKDLADARPDDILTSINEHETEMREVLENYKNLERECAAARQTVSPELRERVLRLRTDWDHIRACADNERGSRGGSRRRSSQGPPASAALLATFDTSVQQIRDWVSVEVDMLRAQPVAVGDVDDILQQLDKQKGVLRELEQKKPQLDELLHTAESLKGTENRQQLHGKGEF</sequence>
<feature type="region of interest" description="Disordered" evidence="4">
    <location>
        <begin position="1694"/>
        <end position="1749"/>
    </location>
</feature>
<feature type="coiled-coil region" evidence="3">
    <location>
        <begin position="2273"/>
        <end position="2300"/>
    </location>
</feature>
<dbReference type="InterPro" id="IPR002017">
    <property type="entry name" value="Spectrin_repeat"/>
</dbReference>
<keyword evidence="3" id="KW-0175">Coiled coil</keyword>
<feature type="compositionally biased region" description="Basic and acidic residues" evidence="4">
    <location>
        <begin position="1734"/>
        <end position="1744"/>
    </location>
</feature>
<proteinExistence type="predicted"/>
<keyword evidence="1" id="KW-0677">Repeat</keyword>
<dbReference type="Proteomes" id="UP001497472">
    <property type="component" value="Unassembled WGS sequence"/>
</dbReference>
<dbReference type="PANTHER" id="PTHR11915">
    <property type="entry name" value="SPECTRIN/FILAMIN RELATED CYTOSKELETAL PROTEIN"/>
    <property type="match status" value="1"/>
</dbReference>
<evidence type="ECO:0000256" key="3">
    <source>
        <dbReference type="SAM" id="Coils"/>
    </source>
</evidence>
<feature type="region of interest" description="Disordered" evidence="4">
    <location>
        <begin position="1934"/>
        <end position="1958"/>
    </location>
</feature>
<dbReference type="EMBL" id="CAVLEF010000008">
    <property type="protein sequence ID" value="CAK1546842.1"/>
    <property type="molecule type" value="Genomic_DNA"/>
</dbReference>
<feature type="coiled-coil region" evidence="3">
    <location>
        <begin position="1546"/>
        <end position="1599"/>
    </location>
</feature>
<name>A0AAV1JD06_9NEOP</name>
<keyword evidence="7" id="KW-1185">Reference proteome</keyword>
<evidence type="ECO:0000313" key="7">
    <source>
        <dbReference type="Proteomes" id="UP001497472"/>
    </source>
</evidence>
<protein>
    <recommendedName>
        <fullName evidence="5">Calponin-homology (CH) domain-containing protein</fullName>
    </recommendedName>
</protein>
<comment type="caution">
    <text evidence="6">The sequence shown here is derived from an EMBL/GenBank/DDBJ whole genome shotgun (WGS) entry which is preliminary data.</text>
</comment>
<feature type="coiled-coil region" evidence="3">
    <location>
        <begin position="2654"/>
        <end position="2681"/>
    </location>
</feature>
<dbReference type="CDD" id="cd00176">
    <property type="entry name" value="SPEC"/>
    <property type="match status" value="2"/>
</dbReference>
<dbReference type="InterPro" id="IPR001715">
    <property type="entry name" value="CH_dom"/>
</dbReference>
<dbReference type="Pfam" id="PF00435">
    <property type="entry name" value="Spectrin"/>
    <property type="match status" value="3"/>
</dbReference>